<accession>A0AAD7GKH5</accession>
<comment type="caution">
    <text evidence="1">The sequence shown here is derived from an EMBL/GenBank/DDBJ whole genome shotgun (WGS) entry which is preliminary data.</text>
</comment>
<gene>
    <name evidence="1" type="ORF">B0H17DRAFT_1129365</name>
</gene>
<dbReference type="Proteomes" id="UP001221757">
    <property type="component" value="Unassembled WGS sequence"/>
</dbReference>
<evidence type="ECO:0000313" key="2">
    <source>
        <dbReference type="Proteomes" id="UP001221757"/>
    </source>
</evidence>
<organism evidence="1 2">
    <name type="scientific">Mycena rosella</name>
    <name type="common">Pink bonnet</name>
    <name type="synonym">Agaricus rosellus</name>
    <dbReference type="NCBI Taxonomy" id="1033263"/>
    <lineage>
        <taxon>Eukaryota</taxon>
        <taxon>Fungi</taxon>
        <taxon>Dikarya</taxon>
        <taxon>Basidiomycota</taxon>
        <taxon>Agaricomycotina</taxon>
        <taxon>Agaricomycetes</taxon>
        <taxon>Agaricomycetidae</taxon>
        <taxon>Agaricales</taxon>
        <taxon>Marasmiineae</taxon>
        <taxon>Mycenaceae</taxon>
        <taxon>Mycena</taxon>
    </lineage>
</organism>
<proteinExistence type="predicted"/>
<keyword evidence="2" id="KW-1185">Reference proteome</keyword>
<dbReference type="EMBL" id="JARKIE010000023">
    <property type="protein sequence ID" value="KAJ7699305.1"/>
    <property type="molecule type" value="Genomic_DNA"/>
</dbReference>
<name>A0AAD7GKH5_MYCRO</name>
<sequence>MYLRNLSKAVHIVRVGRRKARTRMFASAPERTWGAIDAAAARAGTGFNLSEVLDSDTAGTKGGRVFACEGAALFGTIASGRELRNGRTRALQESGVDRPKRGIGCVRVAYTNRLGPGTTEQHELVNAAAKPEKCGQRYFYFGALTCDKMLLSAVQEVTIIPGPQKGAVSYRTSLQVFQAEETSGAERKLHKGSVRLLEATEFVSMKAVYCHLQRTILIGKVHDAERRAKTGWRSKNSRVRREPVDQPKRGIGCVRVVYHVVAYELRRIMSSKHRAVSPLTQRPKSEKDGQRYWCFGAWNCDRASSSFPCKEFLP</sequence>
<dbReference type="AlphaFoldDB" id="A0AAD7GKH5"/>
<reference evidence="1" key="1">
    <citation type="submission" date="2023-03" db="EMBL/GenBank/DDBJ databases">
        <title>Massive genome expansion in bonnet fungi (Mycena s.s.) driven by repeated elements and novel gene families across ecological guilds.</title>
        <authorList>
            <consortium name="Lawrence Berkeley National Laboratory"/>
            <person name="Harder C.B."/>
            <person name="Miyauchi S."/>
            <person name="Viragh M."/>
            <person name="Kuo A."/>
            <person name="Thoen E."/>
            <person name="Andreopoulos B."/>
            <person name="Lu D."/>
            <person name="Skrede I."/>
            <person name="Drula E."/>
            <person name="Henrissat B."/>
            <person name="Morin E."/>
            <person name="Kohler A."/>
            <person name="Barry K."/>
            <person name="LaButti K."/>
            <person name="Morin E."/>
            <person name="Salamov A."/>
            <person name="Lipzen A."/>
            <person name="Mereny Z."/>
            <person name="Hegedus B."/>
            <person name="Baldrian P."/>
            <person name="Stursova M."/>
            <person name="Weitz H."/>
            <person name="Taylor A."/>
            <person name="Grigoriev I.V."/>
            <person name="Nagy L.G."/>
            <person name="Martin F."/>
            <person name="Kauserud H."/>
        </authorList>
    </citation>
    <scope>NUCLEOTIDE SEQUENCE</scope>
    <source>
        <strain evidence="1">CBHHK067</strain>
    </source>
</reference>
<protein>
    <submittedName>
        <fullName evidence="1">Uncharacterized protein</fullName>
    </submittedName>
</protein>
<evidence type="ECO:0000313" key="1">
    <source>
        <dbReference type="EMBL" id="KAJ7699305.1"/>
    </source>
</evidence>